<protein>
    <recommendedName>
        <fullName evidence="4">Protein artichoke-like</fullName>
    </recommendedName>
</protein>
<dbReference type="Proteomes" id="UP000887458">
    <property type="component" value="Unassembled WGS sequence"/>
</dbReference>
<accession>A0ABQ8J9P5</accession>
<evidence type="ECO:0000313" key="3">
    <source>
        <dbReference type="Proteomes" id="UP000887458"/>
    </source>
</evidence>
<keyword evidence="3" id="KW-1185">Reference proteome</keyword>
<dbReference type="EMBL" id="NJHN03000060">
    <property type="protein sequence ID" value="KAH9419332.1"/>
    <property type="molecule type" value="Genomic_DNA"/>
</dbReference>
<comment type="caution">
    <text evidence="2">The sequence shown here is derived from an EMBL/GenBank/DDBJ whole genome shotgun (WGS) entry which is preliminary data.</text>
</comment>
<sequence length="2356" mass="274882">MNRVNHHYNYNYHFRKNSFIWFLFLFLFVLPLFHTYHHDGTIRTKFSPITTSNDNNSDYSNVVAVDDNDDLEIVTNFPSSKLTENIFFNNDFANNIVMTENSNDNNNEKLYTYDEIVGEMEKVTEEFYNELIHIRNMLPSPPPLSMTTATNNDGDEENDEDIVEPARRRRRSIHSDDYFVPDFIRDGIQLISEIVPIDEDGGVEDQNNVDGDPKGQRQNERPIKRLQTICSKKGFIIDFVLVKFNHNQYIVCLIKEANSDSQKHQQTMKMSTTENITDSIQQNKLFFGAIDNNDKKMDNVNELKSTAIMHEYTLFDMIRPKKILAFVDKRRSPLSSTNDEEILVIILVNEKRTINEQNIKWIQVDSNNKIIYQNHLASLKRISTTNVAIWEKRHLIIVHDIFEGVLKLFKFVGTYFDHVEFVWPVTNDLNAIYAFTLSGISYLALGYGHDSNSQMPKDVSILRYNDYMERLELIQSIQCSEKVIGIEYFNIGHGINQENFLAVIEVNHIVMYKFLKSKHEFIVFQRISSGPIRHVNAYGDVNRMFVMAIILQSNDIYFVTYNSLRFIYSPINIRVYVNPMQPIYLKRIFNSNHLEQYQSNSDDEKVSPSNSVYLMIGAMNGIRLYSIRFFHDNNLFKLWTDHLNWCHIKRNEIADLEKHSTRIEKRFHESYFKSDPLIIRGTLAVPEHYGTIVETDNYRHVNNAFTLNSEYFNELSSMKRQLISIEKEIQKGHELLTSNAVFINSAQVQIIIGNFSFYSLSIMKYDGNHIISSVSNHHQLYSVIPSMIELPTTMNIITDYLNGKMIRDLYFEIIKIRLSDYSNNNLQLQINEPMFFDYIDQVNSSIWLNALINERYNATNIVTVNGNHMITGHKRFYRTLIVDDLINAQFVNGKRFDSENVLLTIGEQRILNSVHVVSQKLRSGQINAINVNGMDFDSFLYSIIRIDQPFSLTMPIEFANKLIVNDLIIESGGRLNELDIEEIYDQALWLNKPNQTITGDCYFQYNLSILANLNVRRINNRNIPDDFIRTDQFETIVGHKIFNDQVYIQNLNISKTLNGLALIDDMPDIVINDDDVEQNITGKKILHNLSIRGNNNSYIGGLLNGMNIGELEQRSRRRPSISYIDTLHIENIARFEGGLWFESINSITKQQFHKLVEESLTLDDQWSNLALEHVHFDRLHVNYLDCNTINGIDLANDLLTRTTPQMINLAQYSFSDIEFHGYTRIDRLNNYSMTIMLDNVLKNSGDQLVNGTKEIHGDVHVQSLIIDSYINDIPIDDIVFNNDVKNYGQTSKWINGIKQFNNQRNSIIFNSLIIGDLIVDSINDINMNEIINYSIRRREWQNISKEFRFKSLVIAPNEEFTSPSINGIPLKWLENDIVTAHPTAKQWQNISAPKYFIGQVSFDQIEFDHLFDDITVYEMQYNWLINGHGWWSSQPRHLQANFSIDHLTVQNVYIHNGHLNNIDLNRLFDEVVWLDRKTSILSEIEFFGNVKVMGDILLNGRLNEIDLRQDVVLSSNYTGAQKIKGNIHFVNNVTVMKDLNVKGLINKIDIDYFCGQVYKPSYETAKPLVINGNVDFWAPVQFELINGLSYDDLNVRALRHDYNGQKIIGKKMIDILVLNGPTIVNGYINDLKLDYIFDHYMSVTRDQEVQTNLVLRNVRFEDDVQVNNLQSDTDIINGVDLGRINHYALRQYGDQTYGGNIHFDTEIIIDKHLNAKWINEIVTDQLMHKKRSINTFTEEIEFTQDLNVNHSMTVMKGRKISNINIDRFLNDAVLAQSDKNYTIYGMKTFDNVDVHILHTRPLNNVTISRENLLLKSFDQTVHGRTILSGDVLINTTFLVEKINDIKLNDLKHRLVKKNSDNIIKTKVRVNELFVNNVDVQSFIDNVNITILNHFTNTTNYLRQMDHDVRQARLHLDSVRQNLQVIGSKLLYFDRLYEIDLDKDLNLIHDDHPSMPLSITMLSNSWICIFQSSVFSLNSLSICNQIDVYCNYNNQTVNIWKRHHTFYYPGTLLAFEQIDNVWLLFSYLKNSFHKTYLLECLRLNDISTYTNSSYDSNNGDGIWFQSLRFFSQTNTFQQNHHHLMPLKVSLFANDNHQQYRKQNPIMDQMILALDQTPSYAILANDDILNILHIGHMNRIEIYPIKDGQYRMYGRIQSIYRWQNLLLVSINHPYESRLEILTVEADFKMQTLDTIVNVCPEHMVIMANRQISDYKNFIIFNNILNFELLYVFGTKDGVRYVKVQEIHTGRIKNLALYSNHYTQQDSSDLLMVHLCDQIRFYRLFGLDGFRQELEISISNVVNHVGFSQQPNWFLFLYHDHIPVKRKLEILNPIYRNNRPSHVFYGRYRRNQSTVTTIF</sequence>
<feature type="region of interest" description="Disordered" evidence="1">
    <location>
        <begin position="142"/>
        <end position="167"/>
    </location>
</feature>
<evidence type="ECO:0000256" key="1">
    <source>
        <dbReference type="SAM" id="MobiDB-lite"/>
    </source>
</evidence>
<reference evidence="2 3" key="1">
    <citation type="journal article" date="2018" name="J. Allergy Clin. Immunol.">
        <title>High-quality assembly of Dermatophagoides pteronyssinus genome and transcriptome reveals a wide range of novel allergens.</title>
        <authorList>
            <person name="Liu X.Y."/>
            <person name="Yang K.Y."/>
            <person name="Wang M.Q."/>
            <person name="Kwok J.S."/>
            <person name="Zeng X."/>
            <person name="Yang Z."/>
            <person name="Xiao X.J."/>
            <person name="Lau C.P."/>
            <person name="Li Y."/>
            <person name="Huang Z.M."/>
            <person name="Ba J.G."/>
            <person name="Yim A.K."/>
            <person name="Ouyang C.Y."/>
            <person name="Ngai S.M."/>
            <person name="Chan T.F."/>
            <person name="Leung E.L."/>
            <person name="Liu L."/>
            <person name="Liu Z.G."/>
            <person name="Tsui S.K."/>
        </authorList>
    </citation>
    <scope>NUCLEOTIDE SEQUENCE [LARGE SCALE GENOMIC DNA]</scope>
    <source>
        <strain evidence="2">Derp</strain>
    </source>
</reference>
<name>A0ABQ8J9P5_DERPT</name>
<organism evidence="2 3">
    <name type="scientific">Dermatophagoides pteronyssinus</name>
    <name type="common">European house dust mite</name>
    <dbReference type="NCBI Taxonomy" id="6956"/>
    <lineage>
        <taxon>Eukaryota</taxon>
        <taxon>Metazoa</taxon>
        <taxon>Ecdysozoa</taxon>
        <taxon>Arthropoda</taxon>
        <taxon>Chelicerata</taxon>
        <taxon>Arachnida</taxon>
        <taxon>Acari</taxon>
        <taxon>Acariformes</taxon>
        <taxon>Sarcoptiformes</taxon>
        <taxon>Astigmata</taxon>
        <taxon>Psoroptidia</taxon>
        <taxon>Analgoidea</taxon>
        <taxon>Pyroglyphidae</taxon>
        <taxon>Dermatophagoidinae</taxon>
        <taxon>Dermatophagoides</taxon>
    </lineage>
</organism>
<feature type="region of interest" description="Disordered" evidence="1">
    <location>
        <begin position="199"/>
        <end position="220"/>
    </location>
</feature>
<feature type="compositionally biased region" description="Acidic residues" evidence="1">
    <location>
        <begin position="153"/>
        <end position="163"/>
    </location>
</feature>
<reference evidence="2 3" key="2">
    <citation type="journal article" date="2022" name="Mol. Biol. Evol.">
        <title>Comparative Genomics Reveals Insights into the Divergent Evolution of Astigmatic Mites and Household Pest Adaptations.</title>
        <authorList>
            <person name="Xiong Q."/>
            <person name="Wan A.T."/>
            <person name="Liu X."/>
            <person name="Fung C.S."/>
            <person name="Xiao X."/>
            <person name="Malainual N."/>
            <person name="Hou J."/>
            <person name="Wang L."/>
            <person name="Wang M."/>
            <person name="Yang K.Y."/>
            <person name="Cui Y."/>
            <person name="Leung E.L."/>
            <person name="Nong W."/>
            <person name="Shin S.K."/>
            <person name="Au S.W."/>
            <person name="Jeong K.Y."/>
            <person name="Chew F.T."/>
            <person name="Hui J.H."/>
            <person name="Leung T.F."/>
            <person name="Tungtrongchitr A."/>
            <person name="Zhong N."/>
            <person name="Liu Z."/>
            <person name="Tsui S.K."/>
        </authorList>
    </citation>
    <scope>NUCLEOTIDE SEQUENCE [LARGE SCALE GENOMIC DNA]</scope>
    <source>
        <strain evidence="2">Derp</strain>
    </source>
</reference>
<evidence type="ECO:0000313" key="2">
    <source>
        <dbReference type="EMBL" id="KAH9419332.1"/>
    </source>
</evidence>
<evidence type="ECO:0008006" key="4">
    <source>
        <dbReference type="Google" id="ProtNLM"/>
    </source>
</evidence>
<proteinExistence type="predicted"/>
<gene>
    <name evidence="2" type="ORF">DERP_005842</name>
</gene>
<feature type="compositionally biased region" description="Basic and acidic residues" evidence="1">
    <location>
        <begin position="211"/>
        <end position="220"/>
    </location>
</feature>